<protein>
    <submittedName>
        <fullName evidence="1">Uncharacterized protein</fullName>
    </submittedName>
</protein>
<proteinExistence type="predicted"/>
<sequence length="37" mass="4501">MVARESDFLQIYASWSLQWYLYPHRLAASFTLISYWS</sequence>
<evidence type="ECO:0000313" key="1">
    <source>
        <dbReference type="EMBL" id="MBX43172.1"/>
    </source>
</evidence>
<dbReference type="EMBL" id="GGEC01062688">
    <property type="protein sequence ID" value="MBX43172.1"/>
    <property type="molecule type" value="Transcribed_RNA"/>
</dbReference>
<organism evidence="1">
    <name type="scientific">Rhizophora mucronata</name>
    <name type="common">Asiatic mangrove</name>
    <dbReference type="NCBI Taxonomy" id="61149"/>
    <lineage>
        <taxon>Eukaryota</taxon>
        <taxon>Viridiplantae</taxon>
        <taxon>Streptophyta</taxon>
        <taxon>Embryophyta</taxon>
        <taxon>Tracheophyta</taxon>
        <taxon>Spermatophyta</taxon>
        <taxon>Magnoliopsida</taxon>
        <taxon>eudicotyledons</taxon>
        <taxon>Gunneridae</taxon>
        <taxon>Pentapetalae</taxon>
        <taxon>rosids</taxon>
        <taxon>fabids</taxon>
        <taxon>Malpighiales</taxon>
        <taxon>Rhizophoraceae</taxon>
        <taxon>Rhizophora</taxon>
    </lineage>
</organism>
<reference evidence="1" key="1">
    <citation type="submission" date="2018-02" db="EMBL/GenBank/DDBJ databases">
        <title>Rhizophora mucronata_Transcriptome.</title>
        <authorList>
            <person name="Meera S.P."/>
            <person name="Sreeshan A."/>
            <person name="Augustine A."/>
        </authorList>
    </citation>
    <scope>NUCLEOTIDE SEQUENCE</scope>
    <source>
        <tissue evidence="1">Leaf</tissue>
    </source>
</reference>
<accession>A0A2P2NL14</accession>
<dbReference type="AlphaFoldDB" id="A0A2P2NL14"/>
<name>A0A2P2NL14_RHIMU</name>